<feature type="region of interest" description="Disordered" evidence="1">
    <location>
        <begin position="1"/>
        <end position="28"/>
    </location>
</feature>
<organism evidence="2 3">
    <name type="scientific">Apiospora marii</name>
    <dbReference type="NCBI Taxonomy" id="335849"/>
    <lineage>
        <taxon>Eukaryota</taxon>
        <taxon>Fungi</taxon>
        <taxon>Dikarya</taxon>
        <taxon>Ascomycota</taxon>
        <taxon>Pezizomycotina</taxon>
        <taxon>Sordariomycetes</taxon>
        <taxon>Xylariomycetidae</taxon>
        <taxon>Amphisphaeriales</taxon>
        <taxon>Apiosporaceae</taxon>
        <taxon>Apiospora</taxon>
    </lineage>
</organism>
<dbReference type="Proteomes" id="UP001396898">
    <property type="component" value="Unassembled WGS sequence"/>
</dbReference>
<evidence type="ECO:0000313" key="3">
    <source>
        <dbReference type="Proteomes" id="UP001396898"/>
    </source>
</evidence>
<dbReference type="EMBL" id="JAQQWI010000015">
    <property type="protein sequence ID" value="KAK8012963.1"/>
    <property type="molecule type" value="Genomic_DNA"/>
</dbReference>
<keyword evidence="3" id="KW-1185">Reference proteome</keyword>
<evidence type="ECO:0000256" key="1">
    <source>
        <dbReference type="SAM" id="MobiDB-lite"/>
    </source>
</evidence>
<accession>A0ABR1RIE2</accession>
<gene>
    <name evidence="2" type="ORF">PG991_010338</name>
</gene>
<reference evidence="2 3" key="1">
    <citation type="submission" date="2023-01" db="EMBL/GenBank/DDBJ databases">
        <title>Analysis of 21 Apiospora genomes using comparative genomics revels a genus with tremendous synthesis potential of carbohydrate active enzymes and secondary metabolites.</title>
        <authorList>
            <person name="Sorensen T."/>
        </authorList>
    </citation>
    <scope>NUCLEOTIDE SEQUENCE [LARGE SCALE GENOMIC DNA]</scope>
    <source>
        <strain evidence="2 3">CBS 20057</strain>
    </source>
</reference>
<comment type="caution">
    <text evidence="2">The sequence shown here is derived from an EMBL/GenBank/DDBJ whole genome shotgun (WGS) entry which is preliminary data.</text>
</comment>
<sequence length="111" mass="12087">MGDWQPDPLPTPPLKGETPDPKESSDAECQDLTGMKTKIRGLVSQFLDGIGYSGPATGDDFDGLLRGVHEQARDLGVPQPEGSKSRYFFIVGLHYARVCFTIPPVSNVIRV</sequence>
<evidence type="ECO:0000313" key="2">
    <source>
        <dbReference type="EMBL" id="KAK8012963.1"/>
    </source>
</evidence>
<protein>
    <submittedName>
        <fullName evidence="2">Isoprenoid synthase domain-containing protein</fullName>
    </submittedName>
</protein>
<name>A0ABR1RIE2_9PEZI</name>
<proteinExistence type="predicted"/>